<dbReference type="Gene3D" id="3.60.21.10">
    <property type="match status" value="1"/>
</dbReference>
<dbReference type="SUPFAM" id="SSF56300">
    <property type="entry name" value="Metallo-dependent phosphatases"/>
    <property type="match status" value="1"/>
</dbReference>
<comment type="cofactor">
    <cofactor evidence="2">
        <name>a divalent metal cation</name>
        <dbReference type="ChEBI" id="CHEBI:60240"/>
    </cofactor>
</comment>
<evidence type="ECO:0000256" key="2">
    <source>
        <dbReference type="RuleBase" id="RU362039"/>
    </source>
</evidence>
<dbReference type="InterPro" id="IPR029052">
    <property type="entry name" value="Metallo-depent_PP-like"/>
</dbReference>
<keyword evidence="5" id="KW-1185">Reference proteome</keyword>
<dbReference type="InterPro" id="IPR024654">
    <property type="entry name" value="Calcineurin-like_PHP_lpxH"/>
</dbReference>
<evidence type="ECO:0000313" key="4">
    <source>
        <dbReference type="EMBL" id="MBM7691344.1"/>
    </source>
</evidence>
<feature type="domain" description="Calcineurin-like phosphoesterase" evidence="3">
    <location>
        <begin position="1"/>
        <end position="152"/>
    </location>
</feature>
<dbReference type="EC" id="3.1.4.-" evidence="2"/>
<protein>
    <recommendedName>
        <fullName evidence="2">Phosphoesterase</fullName>
        <ecNumber evidence="2">3.1.4.-</ecNumber>
    </recommendedName>
</protein>
<organism evidence="4 5">
    <name type="scientific">Peribacillus deserti</name>
    <dbReference type="NCBI Taxonomy" id="673318"/>
    <lineage>
        <taxon>Bacteria</taxon>
        <taxon>Bacillati</taxon>
        <taxon>Bacillota</taxon>
        <taxon>Bacilli</taxon>
        <taxon>Bacillales</taxon>
        <taxon>Bacillaceae</taxon>
        <taxon>Peribacillus</taxon>
    </lineage>
</organism>
<comment type="caution">
    <text evidence="4">The sequence shown here is derived from an EMBL/GenBank/DDBJ whole genome shotgun (WGS) entry which is preliminary data.</text>
</comment>
<dbReference type="PANTHER" id="PTHR11124">
    <property type="entry name" value="VACUOLAR SORTING PROTEIN VPS29"/>
    <property type="match status" value="1"/>
</dbReference>
<gene>
    <name evidence="4" type="ORF">JOC77_000749</name>
</gene>
<comment type="similarity">
    <text evidence="1 2">Belongs to the metallophosphoesterase superfamily. YfcE family.</text>
</comment>
<dbReference type="Proteomes" id="UP000823486">
    <property type="component" value="Unassembled WGS sequence"/>
</dbReference>
<dbReference type="RefSeq" id="WP_204538709.1">
    <property type="nucleotide sequence ID" value="NZ_JAFBFI010000002.1"/>
</dbReference>
<dbReference type="InterPro" id="IPR000979">
    <property type="entry name" value="Phosphodiesterase_MJ0936/Vps29"/>
</dbReference>
<proteinExistence type="inferred from homology"/>
<dbReference type="NCBIfam" id="TIGR00040">
    <property type="entry name" value="yfcE"/>
    <property type="match status" value="1"/>
</dbReference>
<dbReference type="EMBL" id="JAFBFI010000002">
    <property type="protein sequence ID" value="MBM7691344.1"/>
    <property type="molecule type" value="Genomic_DNA"/>
</dbReference>
<dbReference type="Pfam" id="PF12850">
    <property type="entry name" value="Metallophos_2"/>
    <property type="match status" value="1"/>
</dbReference>
<evidence type="ECO:0000259" key="3">
    <source>
        <dbReference type="Pfam" id="PF12850"/>
    </source>
</evidence>
<evidence type="ECO:0000313" key="5">
    <source>
        <dbReference type="Proteomes" id="UP000823486"/>
    </source>
</evidence>
<keyword evidence="2" id="KW-0479">Metal-binding</keyword>
<accession>A0ABS2QDX9</accession>
<sequence length="167" mass="18815">MKVIVISDTHMPRKGKALPKKLTEELKRADLIIHGGDWQNLDVYQELSLYGEVKGVYGNVDQAEIRNLFPEKQVIEAGGIRIGLVHGHGRRLTTEKRAIAAFEGVEVDCIIFGHSHIPVKKMVGKTLLFNPGSPTDKRRQDMYSFGILMIQKGKIDAEHIFFSDKSF</sequence>
<name>A0ABS2QDX9_9BACI</name>
<reference evidence="4 5" key="1">
    <citation type="submission" date="2021-01" db="EMBL/GenBank/DDBJ databases">
        <title>Genomic Encyclopedia of Type Strains, Phase IV (KMG-IV): sequencing the most valuable type-strain genomes for metagenomic binning, comparative biology and taxonomic classification.</title>
        <authorList>
            <person name="Goeker M."/>
        </authorList>
    </citation>
    <scope>NUCLEOTIDE SEQUENCE [LARGE SCALE GENOMIC DNA]</scope>
    <source>
        <strain evidence="4 5">DSM 105482</strain>
    </source>
</reference>
<evidence type="ECO:0000256" key="1">
    <source>
        <dbReference type="ARBA" id="ARBA00008950"/>
    </source>
</evidence>